<sequence>MGVIERILNIQLKMDVYANEDRKVAGIAQSAIENDFASLTALQQAVLQSFLTQQCSGVTDPGDHHNGCEVPLEGNDLLEAYTFCDDPEVLLCPSCRQEEHDYAEEKAELDAE</sequence>
<gene>
    <name evidence="1" type="ORF">CUC53_10440</name>
</gene>
<evidence type="ECO:0000313" key="1">
    <source>
        <dbReference type="EMBL" id="PJG58837.1"/>
    </source>
</evidence>
<proteinExistence type="predicted"/>
<comment type="caution">
    <text evidence="1">The sequence shown here is derived from an EMBL/GenBank/DDBJ whole genome shotgun (WGS) entry which is preliminary data.</text>
</comment>
<evidence type="ECO:0000313" key="2">
    <source>
        <dbReference type="Proteomes" id="UP000235861"/>
    </source>
</evidence>
<organism evidence="1 2">
    <name type="scientific">Aeromonas cavernicola</name>
    <dbReference type="NCBI Taxonomy" id="1006623"/>
    <lineage>
        <taxon>Bacteria</taxon>
        <taxon>Pseudomonadati</taxon>
        <taxon>Pseudomonadota</taxon>
        <taxon>Gammaproteobacteria</taxon>
        <taxon>Aeromonadales</taxon>
        <taxon>Aeromonadaceae</taxon>
        <taxon>Aeromonas</taxon>
    </lineage>
</organism>
<reference evidence="1 2" key="1">
    <citation type="submission" date="2017-11" db="EMBL/GenBank/DDBJ databases">
        <title>Draft genome sequence of environmental isolate Aeromonas cavernicola sp. nov. MDC 2508.</title>
        <authorList>
            <person name="Colston S.M."/>
            <person name="Navarro A."/>
            <person name="Martinez-Murcia A.J."/>
            <person name="Graf J."/>
        </authorList>
    </citation>
    <scope>NUCLEOTIDE SEQUENCE [LARGE SCALE GENOMIC DNA]</scope>
    <source>
        <strain evidence="1 2">MDC 2508</strain>
    </source>
</reference>
<accession>A0A2H9U477</accession>
<dbReference type="Proteomes" id="UP000235861">
    <property type="component" value="Unassembled WGS sequence"/>
</dbReference>
<dbReference type="AlphaFoldDB" id="A0A2H9U477"/>
<protein>
    <submittedName>
        <fullName evidence="1">Uncharacterized protein</fullName>
    </submittedName>
</protein>
<dbReference type="OrthoDB" id="7061481at2"/>
<name>A0A2H9U477_9GAMM</name>
<dbReference type="EMBL" id="PGGC01000091">
    <property type="protein sequence ID" value="PJG58837.1"/>
    <property type="molecule type" value="Genomic_DNA"/>
</dbReference>
<keyword evidence="2" id="KW-1185">Reference proteome</keyword>
<dbReference type="RefSeq" id="WP_100294104.1">
    <property type="nucleotide sequence ID" value="NZ_PGGC01000091.1"/>
</dbReference>